<dbReference type="RefSeq" id="WP_319926996.1">
    <property type="nucleotide sequence ID" value="NZ_VCDP01000056.1"/>
</dbReference>
<organism evidence="1 2">
    <name type="scientific">Xenorhabdus littoralis</name>
    <dbReference type="NCBI Taxonomy" id="2582835"/>
    <lineage>
        <taxon>Bacteria</taxon>
        <taxon>Pseudomonadati</taxon>
        <taxon>Pseudomonadota</taxon>
        <taxon>Gammaproteobacteria</taxon>
        <taxon>Enterobacterales</taxon>
        <taxon>Morganellaceae</taxon>
        <taxon>Xenorhabdus</taxon>
    </lineage>
</organism>
<protein>
    <recommendedName>
        <fullName evidence="3">Inverse autotransporter beta-barrel domain-containing protein</fullName>
    </recommendedName>
</protein>
<gene>
    <name evidence="1" type="ORF">FE394_14065</name>
</gene>
<keyword evidence="2" id="KW-1185">Reference proteome</keyword>
<reference evidence="2" key="1">
    <citation type="journal article" date="2024" name="Toxins">
        <title>Genome Sequence Analysis of Native Xenorhabdus Strains Isolated from Entomopathogenic Nematodes in Argentina.</title>
        <authorList>
            <person name="Palma L."/>
            <person name="Frizzo L."/>
            <person name="Kaiser S."/>
            <person name="Berry C."/>
            <person name="Caballero P."/>
            <person name="Bode H.B."/>
            <person name="Del Valle E.E."/>
        </authorList>
    </citation>
    <scope>NUCLEOTIDE SEQUENCE [LARGE SCALE GENOMIC DNA]</scope>
    <source>
        <strain evidence="2">Reich</strain>
    </source>
</reference>
<comment type="caution">
    <text evidence="1">The sequence shown here is derived from an EMBL/GenBank/DDBJ whole genome shotgun (WGS) entry which is preliminary data.</text>
</comment>
<evidence type="ECO:0000313" key="2">
    <source>
        <dbReference type="Proteomes" id="UP001271640"/>
    </source>
</evidence>
<evidence type="ECO:0008006" key="3">
    <source>
        <dbReference type="Google" id="ProtNLM"/>
    </source>
</evidence>
<accession>A0ABU4SNY2</accession>
<evidence type="ECO:0000313" key="1">
    <source>
        <dbReference type="EMBL" id="MDX8000291.1"/>
    </source>
</evidence>
<dbReference type="EMBL" id="VCDP01000056">
    <property type="protein sequence ID" value="MDX8000291.1"/>
    <property type="molecule type" value="Genomic_DNA"/>
</dbReference>
<proteinExistence type="predicted"/>
<sequence>MLYNDFNVIFTDRNLDLSVKNGADVTIGHKFYLDIELIPQMPLPKSFNVEIKDSIGFEYMEIINHINTQLDSKSYNMRMLCIVNSADSLNSGDEISFTLTGIEKKIKYYAKDLVKSSIQLNKNKSVCVTPNNNNNVDNNTDHYIQYFTTLFDTSGQLLRNTPVQIYSKNTEDIEKNIIITTEPDNTNQKPQILKPILNDDKIEITINSDKDGNIKFRVYPIMDTPAVIDIISKVEGVTEYRSGPIYMISVLPPSSEKLLAPPELPELYGDSLEGDGRKSFEAQINSYTNASRTDNVLFFNKKKGDGTLDPTGLILPVKKISDVIDAGDSDSSDYSFLMRRDIFPNEKKSIFYYIIAPNFGNGLYSDVQGVEYIGGELTSPNSNVKRIWNTPIIFSSFADIKNDPKLERSDDEKKENNEDIIQIDISNAPVSGYQLCAKIMCTNDENDQSYPIWGKEIYFRMYVRSGNQNFNRIFKLSPIHTPDNPQGKLATVVIKIDSPELNDVKAYQSGGAGMIYFEYYTIDPVTQEKTYSNYWQNQIITSD</sequence>
<dbReference type="Proteomes" id="UP001271640">
    <property type="component" value="Unassembled WGS sequence"/>
</dbReference>
<name>A0ABU4SNY2_9GAMM</name>